<evidence type="ECO:0000256" key="1">
    <source>
        <dbReference type="ARBA" id="ARBA00007478"/>
    </source>
</evidence>
<protein>
    <submittedName>
        <fullName evidence="5">CDK5 regulatory subunit-associated protein 3</fullName>
    </submittedName>
</protein>
<organism evidence="5">
    <name type="scientific">Enterobius vermicularis</name>
    <name type="common">Human pinworm</name>
    <dbReference type="NCBI Taxonomy" id="51028"/>
    <lineage>
        <taxon>Eukaryota</taxon>
        <taxon>Metazoa</taxon>
        <taxon>Ecdysozoa</taxon>
        <taxon>Nematoda</taxon>
        <taxon>Chromadorea</taxon>
        <taxon>Rhabditida</taxon>
        <taxon>Spirurina</taxon>
        <taxon>Oxyuridomorpha</taxon>
        <taxon>Oxyuroidea</taxon>
        <taxon>Oxyuridae</taxon>
        <taxon>Enterobius</taxon>
    </lineage>
</organism>
<feature type="coiled-coil region" evidence="2">
    <location>
        <begin position="151"/>
        <end position="178"/>
    </location>
</feature>
<dbReference type="GO" id="GO:0007346">
    <property type="term" value="P:regulation of mitotic cell cycle"/>
    <property type="evidence" value="ECO:0007669"/>
    <property type="project" value="TreeGrafter"/>
</dbReference>
<dbReference type="STRING" id="51028.A0A0N4VK01"/>
<dbReference type="OrthoDB" id="340432at2759"/>
<dbReference type="InterPro" id="IPR008491">
    <property type="entry name" value="CDK5RAP3"/>
</dbReference>
<evidence type="ECO:0000313" key="4">
    <source>
        <dbReference type="Proteomes" id="UP000274131"/>
    </source>
</evidence>
<evidence type="ECO:0000313" key="3">
    <source>
        <dbReference type="EMBL" id="VDD95746.1"/>
    </source>
</evidence>
<evidence type="ECO:0000256" key="2">
    <source>
        <dbReference type="SAM" id="Coils"/>
    </source>
</evidence>
<dbReference type="Proteomes" id="UP000274131">
    <property type="component" value="Unassembled WGS sequence"/>
</dbReference>
<gene>
    <name evidence="3" type="ORF">EVEC_LOCUS10497</name>
</gene>
<dbReference type="Pfam" id="PF05600">
    <property type="entry name" value="CDK5RAP3"/>
    <property type="match status" value="1"/>
</dbReference>
<sequence length="506" mass="57721">MAAVQQLPIDLHSSKLLDWLISRRHCKKDWQSKAMVIREKIKNAILDMPENQRIVELLQGTYINYFHCLEIVTILRETEKETKNFFGFYSSQRMNDWLEIKSLYEKDSVYLAEAAQILQRLVQYDIPALKKQITKNDSTVVDCERKEEDYFKQANNSKKQYEKRLEELGVEGKRLRLEIQMLAADLPTFFAASSKRISHLAEPVEYYKNFSKYVTQNSSKKITLLPICSMLISQGSDITVYEWRHGRKPNSVERPTDLADALSAEMADEGCSKKEDEIDFGDDDEIDFGEEDVTSCPDGFIVCTSEGDSVSGVKVVESPQNKLDDGVARGVEGLSLLECEETRNQIVNELDELHTFLLSRLDDETTENSANIYISGFESRPANIASATVEKISSWKSEVDVIYSELTDKNRCHLFKIYNSPEYVTTVLESLEHSRSLEGRYLQMRNLMVEKRTEAVAAANKARDELSQIVKATKILQHQIEEDISKRYKGTPVNIMGGIVAALKAV</sequence>
<comment type="similarity">
    <text evidence="1">Belongs to the CDK5RAP3 family.</text>
</comment>
<dbReference type="WBParaSite" id="EVEC_0001117201-mRNA-1">
    <property type="protein sequence ID" value="EVEC_0001117201-mRNA-1"/>
    <property type="gene ID" value="EVEC_0001117201"/>
</dbReference>
<reference evidence="5" key="1">
    <citation type="submission" date="2017-02" db="UniProtKB">
        <authorList>
            <consortium name="WormBaseParasite"/>
        </authorList>
    </citation>
    <scope>IDENTIFICATION</scope>
</reference>
<evidence type="ECO:0000313" key="5">
    <source>
        <dbReference type="WBParaSite" id="EVEC_0001117201-mRNA-1"/>
    </source>
</evidence>
<dbReference type="PANTHER" id="PTHR14894:SF0">
    <property type="entry name" value="CDK5 REGULATORY SUBUNIT-ASSOCIATED PROTEIN 3"/>
    <property type="match status" value="1"/>
</dbReference>
<keyword evidence="4" id="KW-1185">Reference proteome</keyword>
<dbReference type="AlphaFoldDB" id="A0A0N4VK01"/>
<name>A0A0N4VK01_ENTVE</name>
<reference evidence="3 4" key="2">
    <citation type="submission" date="2018-10" db="EMBL/GenBank/DDBJ databases">
        <authorList>
            <consortium name="Pathogen Informatics"/>
        </authorList>
    </citation>
    <scope>NUCLEOTIDE SEQUENCE [LARGE SCALE GENOMIC DNA]</scope>
</reference>
<dbReference type="EMBL" id="UXUI01010899">
    <property type="protein sequence ID" value="VDD95746.1"/>
    <property type="molecule type" value="Genomic_DNA"/>
</dbReference>
<dbReference type="PANTHER" id="PTHR14894">
    <property type="entry name" value="CDK5 REGULATORY SUBUNIT-ASSOCIATED PROTEIN 3"/>
    <property type="match status" value="1"/>
</dbReference>
<accession>A0A0N4VK01</accession>
<proteinExistence type="inferred from homology"/>
<keyword evidence="2" id="KW-0175">Coiled coil</keyword>
<dbReference type="GO" id="GO:0012505">
    <property type="term" value="C:endomembrane system"/>
    <property type="evidence" value="ECO:0007669"/>
    <property type="project" value="TreeGrafter"/>
</dbReference>